<feature type="domain" description="Septin-type G" evidence="11">
    <location>
        <begin position="174"/>
        <end position="507"/>
    </location>
</feature>
<keyword evidence="9" id="KW-0342">GTP-binding</keyword>
<evidence type="ECO:0000256" key="2">
    <source>
        <dbReference type="ARBA" id="ARBA00022723"/>
    </source>
</evidence>
<evidence type="ECO:0000256" key="1">
    <source>
        <dbReference type="ARBA" id="ARBA00009805"/>
    </source>
</evidence>
<dbReference type="Gene3D" id="3.40.50.300">
    <property type="entry name" value="P-loop containing nucleotide triphosphate hydrolases"/>
    <property type="match status" value="1"/>
</dbReference>
<evidence type="ECO:0000256" key="10">
    <source>
        <dbReference type="SAM" id="MobiDB-lite"/>
    </source>
</evidence>
<feature type="region of interest" description="Disordered" evidence="10">
    <location>
        <begin position="120"/>
        <end position="156"/>
    </location>
</feature>
<comment type="similarity">
    <text evidence="9">Belongs to the TRAFAC class TrmE-Era-EngA-EngB-Septin-like GTPase superfamily. Septin GTPase family.</text>
</comment>
<keyword evidence="7" id="KW-0689">Ribosomal protein</keyword>
<keyword evidence="4" id="KW-0863">Zinc-finger</keyword>
<feature type="compositionally biased region" description="Acidic residues" evidence="10">
    <location>
        <begin position="133"/>
        <end position="144"/>
    </location>
</feature>
<evidence type="ECO:0000256" key="8">
    <source>
        <dbReference type="ARBA" id="ARBA00023274"/>
    </source>
</evidence>
<dbReference type="InterPro" id="IPR030379">
    <property type="entry name" value="G_SEPTIN_dom"/>
</dbReference>
<organism evidence="12 13">
    <name type="scientific">Sporormia fimetaria CBS 119925</name>
    <dbReference type="NCBI Taxonomy" id="1340428"/>
    <lineage>
        <taxon>Eukaryota</taxon>
        <taxon>Fungi</taxon>
        <taxon>Dikarya</taxon>
        <taxon>Ascomycota</taxon>
        <taxon>Pezizomycotina</taxon>
        <taxon>Dothideomycetes</taxon>
        <taxon>Pleosporomycetidae</taxon>
        <taxon>Pleosporales</taxon>
        <taxon>Sporormiaceae</taxon>
        <taxon>Sporormia</taxon>
    </lineage>
</organism>
<dbReference type="Gene3D" id="2.20.25.30">
    <property type="match status" value="1"/>
</dbReference>
<dbReference type="AlphaFoldDB" id="A0A6A6VPD0"/>
<evidence type="ECO:0000256" key="3">
    <source>
        <dbReference type="ARBA" id="ARBA00022730"/>
    </source>
</evidence>
<keyword evidence="8" id="KW-0687">Ribonucleoprotein</keyword>
<dbReference type="EMBL" id="MU006561">
    <property type="protein sequence ID" value="KAF2752053.1"/>
    <property type="molecule type" value="Genomic_DNA"/>
</dbReference>
<evidence type="ECO:0000313" key="12">
    <source>
        <dbReference type="EMBL" id="KAF2752053.1"/>
    </source>
</evidence>
<keyword evidence="3" id="KW-0699">rRNA-binding</keyword>
<dbReference type="PANTHER" id="PTHR10768">
    <property type="entry name" value="60S RIBOSOMAL PROTEIN L37"/>
    <property type="match status" value="1"/>
</dbReference>
<evidence type="ECO:0000256" key="4">
    <source>
        <dbReference type="ARBA" id="ARBA00022771"/>
    </source>
</evidence>
<evidence type="ECO:0000313" key="13">
    <source>
        <dbReference type="Proteomes" id="UP000799440"/>
    </source>
</evidence>
<reference evidence="12" key="1">
    <citation type="journal article" date="2020" name="Stud. Mycol.">
        <title>101 Dothideomycetes genomes: a test case for predicting lifestyles and emergence of pathogens.</title>
        <authorList>
            <person name="Haridas S."/>
            <person name="Albert R."/>
            <person name="Binder M."/>
            <person name="Bloem J."/>
            <person name="Labutti K."/>
            <person name="Salamov A."/>
            <person name="Andreopoulos B."/>
            <person name="Baker S."/>
            <person name="Barry K."/>
            <person name="Bills G."/>
            <person name="Bluhm B."/>
            <person name="Cannon C."/>
            <person name="Castanera R."/>
            <person name="Culley D."/>
            <person name="Daum C."/>
            <person name="Ezra D."/>
            <person name="Gonzalez J."/>
            <person name="Henrissat B."/>
            <person name="Kuo A."/>
            <person name="Liang C."/>
            <person name="Lipzen A."/>
            <person name="Lutzoni F."/>
            <person name="Magnuson J."/>
            <person name="Mondo S."/>
            <person name="Nolan M."/>
            <person name="Ohm R."/>
            <person name="Pangilinan J."/>
            <person name="Park H.-J."/>
            <person name="Ramirez L."/>
            <person name="Alfaro M."/>
            <person name="Sun H."/>
            <person name="Tritt A."/>
            <person name="Yoshinaga Y."/>
            <person name="Zwiers L.-H."/>
            <person name="Turgeon B."/>
            <person name="Goodwin S."/>
            <person name="Spatafora J."/>
            <person name="Crous P."/>
            <person name="Grigoriev I."/>
        </authorList>
    </citation>
    <scope>NUCLEOTIDE SEQUENCE</scope>
    <source>
        <strain evidence="12">CBS 119925</strain>
    </source>
</reference>
<dbReference type="GO" id="GO:0019843">
    <property type="term" value="F:rRNA binding"/>
    <property type="evidence" value="ECO:0007669"/>
    <property type="project" value="UniProtKB-KW"/>
</dbReference>
<dbReference type="OrthoDB" id="4150765at2759"/>
<evidence type="ECO:0000259" key="11">
    <source>
        <dbReference type="PROSITE" id="PS51719"/>
    </source>
</evidence>
<dbReference type="InterPro" id="IPR011331">
    <property type="entry name" value="Ribosomal_eL37/eL43"/>
</dbReference>
<feature type="compositionally biased region" description="Polar residues" evidence="10">
    <location>
        <begin position="80"/>
        <end position="90"/>
    </location>
</feature>
<dbReference type="GO" id="GO:0005525">
    <property type="term" value="F:GTP binding"/>
    <property type="evidence" value="ECO:0007669"/>
    <property type="project" value="UniProtKB-KW"/>
</dbReference>
<feature type="compositionally biased region" description="Basic and acidic residues" evidence="10">
    <location>
        <begin position="32"/>
        <end position="49"/>
    </location>
</feature>
<name>A0A6A6VPD0_9PLEO</name>
<feature type="compositionally biased region" description="Polar residues" evidence="10">
    <location>
        <begin position="123"/>
        <end position="132"/>
    </location>
</feature>
<evidence type="ECO:0000256" key="9">
    <source>
        <dbReference type="RuleBase" id="RU004560"/>
    </source>
</evidence>
<evidence type="ECO:0000256" key="6">
    <source>
        <dbReference type="ARBA" id="ARBA00022884"/>
    </source>
</evidence>
<dbReference type="InterPro" id="IPR001569">
    <property type="entry name" value="Ribosomal_eL37"/>
</dbReference>
<feature type="region of interest" description="Disordered" evidence="10">
    <location>
        <begin position="519"/>
        <end position="540"/>
    </location>
</feature>
<proteinExistence type="inferred from homology"/>
<feature type="region of interest" description="Disordered" evidence="10">
    <location>
        <begin position="19"/>
        <end position="90"/>
    </location>
</feature>
<feature type="compositionally biased region" description="Low complexity" evidence="10">
    <location>
        <begin position="56"/>
        <end position="65"/>
    </location>
</feature>
<dbReference type="InterPro" id="IPR027417">
    <property type="entry name" value="P-loop_NTPase"/>
</dbReference>
<keyword evidence="6" id="KW-0694">RNA-binding</keyword>
<accession>A0A6A6VPD0</accession>
<gene>
    <name evidence="12" type="ORF">M011DRAFT_473331</name>
</gene>
<dbReference type="GO" id="GO:0008270">
    <property type="term" value="F:zinc ion binding"/>
    <property type="evidence" value="ECO:0007669"/>
    <property type="project" value="UniProtKB-KW"/>
</dbReference>
<dbReference type="InterPro" id="IPR011332">
    <property type="entry name" value="Ribosomal_zn-bd"/>
</dbReference>
<dbReference type="GO" id="GO:0006412">
    <property type="term" value="P:translation"/>
    <property type="evidence" value="ECO:0007669"/>
    <property type="project" value="InterPro"/>
</dbReference>
<evidence type="ECO:0000256" key="7">
    <source>
        <dbReference type="ARBA" id="ARBA00022980"/>
    </source>
</evidence>
<dbReference type="SUPFAM" id="SSF52540">
    <property type="entry name" value="P-loop containing nucleoside triphosphate hydrolases"/>
    <property type="match status" value="1"/>
</dbReference>
<dbReference type="PANTHER" id="PTHR10768:SF0">
    <property type="entry name" value="RIBOSOMAL PROTEIN L37"/>
    <property type="match status" value="1"/>
</dbReference>
<dbReference type="Pfam" id="PF01907">
    <property type="entry name" value="Ribosomal_L37e"/>
    <property type="match status" value="1"/>
</dbReference>
<evidence type="ECO:0000256" key="5">
    <source>
        <dbReference type="ARBA" id="ARBA00022833"/>
    </source>
</evidence>
<dbReference type="SUPFAM" id="SSF57829">
    <property type="entry name" value="Zn-binding ribosomal proteins"/>
    <property type="match status" value="1"/>
</dbReference>
<sequence length="844" mass="92684">MADSQTQSIFGVESLADTLESSFGDSTIMEPDTERPAAREEAHKDDPRPNTKMPHTASPTQTRSPPASPPRSRKAALSERNATSPLSPSTIETHFLPQHLKIASTPRSASLQSFRMSDVGSELTESVSQDLTSSDDGDNGDGGDEQGGTESFPQLVMPSIQMPTRRPFTTKGKAMGKLKVLFAGGRGTGKTSLIRSIVQLCEDIVHVDPLSPSQSVFPTTTPRPSKNRKRKCDSSSTARLTEIHASTKAYPHWWTEVDEVRGRRRRSSTTEAVLERNITFVDTPGFGASASCEEEQSRVVDYVESLLHQNASLATMEDSDVLGVISGNGGVQVDVVFYLLNSEHDISKDITFMQRLSTLTNVIPIISKADTVTASEIVAIKTSILARLQTSSVKPFFFGKPVEDALLTVQGLPIVASSADAATTSTPESKQYPFNMPTYPYAISTAPGTDLETMDASLLMSSGYVQPLLPSELATLVTQVFDPESMAWLRHSAARRFLAWKRRMGMLDHSSILRKLQHSAYTSRPPGSSAGLEGSHMSGSASLLSATSPSGVLVPGPSSPFYLSTYNSSLRSTHTRGASPVGLHMTRYAQNFQGEQCLTDVRLAKWATDLQRSLRNEKEIYEEIHRAERAKWLLEKVGEEVREGNISMSERGRPRADWAVIRHGNEKDSARGGSPHGKPTWRDARDPLGLCDFGDGIKTRSIDNLHTNLQREEFLIHNDEGNFQLRQAPQQDAHAVQALRYVYLSPDETVRERIWMEDHSGLLNGETDWAATGRRSLHIQKHTCASCGYPAAKTRKFNWGEKAKRRKTTGSGRMRYLKTVTRKFSNGFRTGTPAGAKGPSTTSS</sequence>
<dbReference type="PROSITE" id="PS51719">
    <property type="entry name" value="G_SEPTIN"/>
    <property type="match status" value="1"/>
</dbReference>
<protein>
    <recommendedName>
        <fullName evidence="11">Septin-type G domain-containing protein</fullName>
    </recommendedName>
</protein>
<keyword evidence="5" id="KW-0862">Zinc</keyword>
<dbReference type="Pfam" id="PF00735">
    <property type="entry name" value="Septin"/>
    <property type="match status" value="1"/>
</dbReference>
<feature type="region of interest" description="Disordered" evidence="10">
    <location>
        <begin position="213"/>
        <end position="238"/>
    </location>
</feature>
<keyword evidence="2" id="KW-0479">Metal-binding</keyword>
<feature type="compositionally biased region" description="Polar residues" evidence="10">
    <location>
        <begin position="213"/>
        <end position="224"/>
    </location>
</feature>
<dbReference type="GO" id="GO:0022625">
    <property type="term" value="C:cytosolic large ribosomal subunit"/>
    <property type="evidence" value="ECO:0007669"/>
    <property type="project" value="TreeGrafter"/>
</dbReference>
<dbReference type="Proteomes" id="UP000799440">
    <property type="component" value="Unassembled WGS sequence"/>
</dbReference>
<keyword evidence="13" id="KW-1185">Reference proteome</keyword>
<comment type="similarity">
    <text evidence="1">Belongs to the eukaryotic ribosomal protein eL37 family.</text>
</comment>
<dbReference type="GO" id="GO:0003735">
    <property type="term" value="F:structural constituent of ribosome"/>
    <property type="evidence" value="ECO:0007669"/>
    <property type="project" value="InterPro"/>
</dbReference>
<feature type="region of interest" description="Disordered" evidence="10">
    <location>
        <begin position="825"/>
        <end position="844"/>
    </location>
</feature>
<keyword evidence="9" id="KW-0547">Nucleotide-binding</keyword>